<name>A0A9N9ZC82_9HYPO</name>
<organism evidence="1 2">
    <name type="scientific">Clonostachys solani</name>
    <dbReference type="NCBI Taxonomy" id="160281"/>
    <lineage>
        <taxon>Eukaryota</taxon>
        <taxon>Fungi</taxon>
        <taxon>Dikarya</taxon>
        <taxon>Ascomycota</taxon>
        <taxon>Pezizomycotina</taxon>
        <taxon>Sordariomycetes</taxon>
        <taxon>Hypocreomycetidae</taxon>
        <taxon>Hypocreales</taxon>
        <taxon>Bionectriaceae</taxon>
        <taxon>Clonostachys</taxon>
    </lineage>
</organism>
<evidence type="ECO:0000313" key="2">
    <source>
        <dbReference type="Proteomes" id="UP000775872"/>
    </source>
</evidence>
<dbReference type="Proteomes" id="UP000775872">
    <property type="component" value="Unassembled WGS sequence"/>
</dbReference>
<reference evidence="1 2" key="2">
    <citation type="submission" date="2021-10" db="EMBL/GenBank/DDBJ databases">
        <authorList>
            <person name="Piombo E."/>
        </authorList>
    </citation>
    <scope>NUCLEOTIDE SEQUENCE [LARGE SCALE GENOMIC DNA]</scope>
</reference>
<protein>
    <submittedName>
        <fullName evidence="1">Uncharacterized protein</fullName>
    </submittedName>
</protein>
<comment type="caution">
    <text evidence="1">The sequence shown here is derived from an EMBL/GenBank/DDBJ whole genome shotgun (WGS) entry which is preliminary data.</text>
</comment>
<gene>
    <name evidence="1" type="ORF">CSOL1703_00004821</name>
</gene>
<keyword evidence="2" id="KW-1185">Reference proteome</keyword>
<proteinExistence type="predicted"/>
<reference evidence="2" key="1">
    <citation type="submission" date="2019-06" db="EMBL/GenBank/DDBJ databases">
        <authorList>
            <person name="Broberg M."/>
        </authorList>
    </citation>
    <scope>NUCLEOTIDE SEQUENCE [LARGE SCALE GENOMIC DNA]</scope>
</reference>
<sequence length="102" mass="11042">MTAASFCDIFGLVEVGLFVGQTLPDALDGHAEDHEDLEAEDADPDGIEDLVLVAKVEVELGVLQLHVPDHGGRSGRGVGWCKWSEFCGCELRDYRLADVISD</sequence>
<dbReference type="EMBL" id="CABFOC020000045">
    <property type="protein sequence ID" value="CAH0052954.1"/>
    <property type="molecule type" value="Genomic_DNA"/>
</dbReference>
<evidence type="ECO:0000313" key="1">
    <source>
        <dbReference type="EMBL" id="CAH0052954.1"/>
    </source>
</evidence>
<accession>A0A9N9ZC82</accession>
<dbReference type="AlphaFoldDB" id="A0A9N9ZC82"/>